<dbReference type="EnsemblMetazoa" id="PPA37736.1">
    <property type="protein sequence ID" value="PPA37736.1"/>
    <property type="gene ID" value="WBGene00276105"/>
</dbReference>
<protein>
    <submittedName>
        <fullName evidence="3">Acyltransferase</fullName>
    </submittedName>
</protein>
<feature type="domain" description="SGNH" evidence="2">
    <location>
        <begin position="480"/>
        <end position="693"/>
    </location>
</feature>
<dbReference type="Pfam" id="PF19040">
    <property type="entry name" value="SGNH"/>
    <property type="match status" value="1"/>
</dbReference>
<reference evidence="3" key="2">
    <citation type="submission" date="2022-06" db="UniProtKB">
        <authorList>
            <consortium name="EnsemblMetazoa"/>
        </authorList>
    </citation>
    <scope>IDENTIFICATION</scope>
    <source>
        <strain evidence="3">PS312</strain>
    </source>
</reference>
<proteinExistence type="predicted"/>
<dbReference type="GO" id="GO:0016747">
    <property type="term" value="F:acyltransferase activity, transferring groups other than amino-acyl groups"/>
    <property type="evidence" value="ECO:0007669"/>
    <property type="project" value="InterPro"/>
</dbReference>
<dbReference type="OrthoDB" id="92766at2759"/>
<sequence length="712" mass="81545">MKSSQFSSHKKRSDLQGIRGVAIVSVLLFHIRQDFFINGFLGVDVFFVLSGFLISSLLSRHHKLSLPIIFDFYARRFRRIVPLYATMLLLSMICSLLLLSSIDVEKTQSSFIWSLLFARNIQQIRDDRDYWRQASDSVGVLRHSWSLGVEIQYYLIAPIIAAVLLLFKSQSGRISFISVFSAVSLIFYLTSDATVQFNSPFCRCWQFLLGSIASERTCMKDALKKSVSFAEDKEALLEKEDELENPETEAVSRPFRYHSTFVIVILVIAFLSPIPIEKRLGAIGISVLVTVLIAMGKEEDNLLLTNYPLTYLGDISYALYLVHWPVIVFFAYQRERATIDSWRALIILLVIIMSITLLSHHTVEKWSLAAGYVSSAVYVGAVYTVLATLLFNSYSISQALLSNRIEDLLNTSSASKREPGDWKPDMNFTKEQIREIISYNMGGPLLPIPPYQIDYEARQWTNYTDEKEHNDYSFVWKGNGSLSVLLLGNSFAWRAAPVIHHVFKGNYSVLRVYTHLGTRLLTDVDCPKYRAAYAIVLEKMRPDITLVIARDPNYLSQTLTAWKKITEERIEQLKNFSQRVVVDGQNTFCGPVLKLKSGEDITTPTEIVRRLEKGNLNMDELHWSRNKSDSYHSLETSILYSIAKKNPNITFNNIYEQFCLEKEEVCPFYNPKNIHSYYGDKWGHLISEGLNTLRIGYQRIANRLIKELSVIE</sequence>
<reference evidence="4" key="1">
    <citation type="journal article" date="2008" name="Nat. Genet.">
        <title>The Pristionchus pacificus genome provides a unique perspective on nematode lifestyle and parasitism.</title>
        <authorList>
            <person name="Dieterich C."/>
            <person name="Clifton S.W."/>
            <person name="Schuster L.N."/>
            <person name="Chinwalla A."/>
            <person name="Delehaunty K."/>
            <person name="Dinkelacker I."/>
            <person name="Fulton L."/>
            <person name="Fulton R."/>
            <person name="Godfrey J."/>
            <person name="Minx P."/>
            <person name="Mitreva M."/>
            <person name="Roeseler W."/>
            <person name="Tian H."/>
            <person name="Witte H."/>
            <person name="Yang S.P."/>
            <person name="Wilson R.K."/>
            <person name="Sommer R.J."/>
        </authorList>
    </citation>
    <scope>NUCLEOTIDE SEQUENCE [LARGE SCALE GENOMIC DNA]</scope>
    <source>
        <strain evidence="4">PS312</strain>
    </source>
</reference>
<keyword evidence="4" id="KW-1185">Reference proteome</keyword>
<feature type="domain" description="Acyltransferase 3" evidence="1">
    <location>
        <begin position="14"/>
        <end position="357"/>
    </location>
</feature>
<name>A0A2A6CSW2_PRIPA</name>
<dbReference type="AlphaFoldDB" id="A0A2A6CSW2"/>
<dbReference type="Proteomes" id="UP000005239">
    <property type="component" value="Unassembled WGS sequence"/>
</dbReference>
<dbReference type="GO" id="GO:0000271">
    <property type="term" value="P:polysaccharide biosynthetic process"/>
    <property type="evidence" value="ECO:0000318"/>
    <property type="project" value="GO_Central"/>
</dbReference>
<dbReference type="GO" id="GO:0016020">
    <property type="term" value="C:membrane"/>
    <property type="evidence" value="ECO:0000318"/>
    <property type="project" value="GO_Central"/>
</dbReference>
<dbReference type="PANTHER" id="PTHR23028:SF53">
    <property type="entry name" value="ACYL_TRANSF_3 DOMAIN-CONTAINING PROTEIN"/>
    <property type="match status" value="1"/>
</dbReference>
<gene>
    <name evidence="3" type="primary">WBGene00276105</name>
</gene>
<evidence type="ECO:0000313" key="3">
    <source>
        <dbReference type="EnsemblMetazoa" id="PPA37736.1"/>
    </source>
</evidence>
<dbReference type="InterPro" id="IPR002656">
    <property type="entry name" value="Acyl_transf_3_dom"/>
</dbReference>
<evidence type="ECO:0000313" key="4">
    <source>
        <dbReference type="Proteomes" id="UP000005239"/>
    </source>
</evidence>
<evidence type="ECO:0000259" key="2">
    <source>
        <dbReference type="Pfam" id="PF19040"/>
    </source>
</evidence>
<dbReference type="Pfam" id="PF01757">
    <property type="entry name" value="Acyl_transf_3"/>
    <property type="match status" value="1"/>
</dbReference>
<dbReference type="InterPro" id="IPR043968">
    <property type="entry name" value="SGNH"/>
</dbReference>
<accession>A0A8R1YTL8</accession>
<evidence type="ECO:0000259" key="1">
    <source>
        <dbReference type="Pfam" id="PF01757"/>
    </source>
</evidence>
<accession>A0A2A6CSW2</accession>
<organism evidence="3 4">
    <name type="scientific">Pristionchus pacificus</name>
    <name type="common">Parasitic nematode worm</name>
    <dbReference type="NCBI Taxonomy" id="54126"/>
    <lineage>
        <taxon>Eukaryota</taxon>
        <taxon>Metazoa</taxon>
        <taxon>Ecdysozoa</taxon>
        <taxon>Nematoda</taxon>
        <taxon>Chromadorea</taxon>
        <taxon>Rhabditida</taxon>
        <taxon>Rhabditina</taxon>
        <taxon>Diplogasteromorpha</taxon>
        <taxon>Diplogasteroidea</taxon>
        <taxon>Neodiplogasteridae</taxon>
        <taxon>Pristionchus</taxon>
    </lineage>
</organism>
<dbReference type="PANTHER" id="PTHR23028">
    <property type="entry name" value="ACETYLTRANSFERASE"/>
    <property type="match status" value="1"/>
</dbReference>
<dbReference type="InterPro" id="IPR050879">
    <property type="entry name" value="Acyltransferase_3"/>
</dbReference>